<evidence type="ECO:0000313" key="2">
    <source>
        <dbReference type="Proteomes" id="UP000323144"/>
    </source>
</evidence>
<dbReference type="AlphaFoldDB" id="A0A5B9Y4G3"/>
<organism evidence="1 2">
    <name type="scientific">Spiroplasma chinense</name>
    <dbReference type="NCBI Taxonomy" id="216932"/>
    <lineage>
        <taxon>Bacteria</taxon>
        <taxon>Bacillati</taxon>
        <taxon>Mycoplasmatota</taxon>
        <taxon>Mollicutes</taxon>
        <taxon>Entomoplasmatales</taxon>
        <taxon>Spiroplasmataceae</taxon>
        <taxon>Spiroplasma</taxon>
    </lineage>
</organism>
<sequence length="381" mass="45021">MSKKKKKKTKKQHYIPRFVLRGFSDDGISVKVHYVLENTEKTIQINNSKAGEFWIKNLYEDEDYETNLLEDRLSLIESQIADIYIKKILKKDEIHLNRWHTKLLRLNALLDSSRAFASILVRENKKGGKIFNERNSKLTNLEIKKNFIERIKYLSFDVYDYMKKEADMLDEKGKGFISKDFHKTYEFFLGNTSYSELQESLSLKNEIEQATNSIYNLYTARTVFIRISDDLDKNFLYSDAQLVEFYGTKISEVSRTPILWAKIINPKNAIVYVIKDIPFNNDKSVFAKETFWDLELPKIFDAKNRFIPKDKNNSPYTRKNSNEDQYIFDKHLLVSDRQVDLINAMFLSQAQKEVVYVDEKDLKSAFKTIKEENIYRIEDVT</sequence>
<protein>
    <recommendedName>
        <fullName evidence="3">DUF4238 domain-containing protein</fullName>
    </recommendedName>
</protein>
<evidence type="ECO:0008006" key="3">
    <source>
        <dbReference type="Google" id="ProtNLM"/>
    </source>
</evidence>
<keyword evidence="2" id="KW-1185">Reference proteome</keyword>
<proteinExistence type="predicted"/>
<dbReference type="EMBL" id="CP043026">
    <property type="protein sequence ID" value="QEH61695.1"/>
    <property type="molecule type" value="Genomic_DNA"/>
</dbReference>
<accession>A0A5B9Y4G3</accession>
<dbReference type="Pfam" id="PF14022">
    <property type="entry name" value="DUF4238"/>
    <property type="match status" value="1"/>
</dbReference>
<name>A0A5B9Y4G3_9MOLU</name>
<evidence type="ECO:0000313" key="1">
    <source>
        <dbReference type="EMBL" id="QEH61695.1"/>
    </source>
</evidence>
<dbReference type="RefSeq" id="WP_166508082.1">
    <property type="nucleotide sequence ID" value="NZ_CP043026.1"/>
</dbReference>
<gene>
    <name evidence="1" type="ORF">SCHIN_v1c04980</name>
</gene>
<dbReference type="InterPro" id="IPR025332">
    <property type="entry name" value="DUF4238"/>
</dbReference>
<dbReference type="KEGG" id="schi:SCHIN_v1c04980"/>
<reference evidence="1 2" key="1">
    <citation type="submission" date="2019-08" db="EMBL/GenBank/DDBJ databases">
        <title>Complete genome sequence of Spiroplasma chinense CCH (DSM 19755).</title>
        <authorList>
            <person name="Shen H.-Y."/>
            <person name="Lin Y.-C."/>
            <person name="Chou L."/>
            <person name="Kuo C.-H."/>
        </authorList>
    </citation>
    <scope>NUCLEOTIDE SEQUENCE [LARGE SCALE GENOMIC DNA]</scope>
    <source>
        <strain evidence="1 2">CCH</strain>
    </source>
</reference>
<dbReference type="Proteomes" id="UP000323144">
    <property type="component" value="Chromosome"/>
</dbReference>